<gene>
    <name evidence="2" type="ORF">FO442_12610</name>
</gene>
<evidence type="ECO:0000313" key="2">
    <source>
        <dbReference type="EMBL" id="TSJ41927.1"/>
    </source>
</evidence>
<accession>A0A556MPP5</accession>
<dbReference type="OrthoDB" id="9553646at2"/>
<name>A0A556MPP5_9FLAO</name>
<organism evidence="2 3">
    <name type="scientific">Fluviicola chungangensis</name>
    <dbReference type="NCBI Taxonomy" id="2597671"/>
    <lineage>
        <taxon>Bacteria</taxon>
        <taxon>Pseudomonadati</taxon>
        <taxon>Bacteroidota</taxon>
        <taxon>Flavobacteriia</taxon>
        <taxon>Flavobacteriales</taxon>
        <taxon>Crocinitomicaceae</taxon>
        <taxon>Fluviicola</taxon>
    </lineage>
</organism>
<keyword evidence="3" id="KW-1185">Reference proteome</keyword>
<dbReference type="Proteomes" id="UP000316008">
    <property type="component" value="Unassembled WGS sequence"/>
</dbReference>
<dbReference type="EMBL" id="VLPL01000006">
    <property type="protein sequence ID" value="TSJ41927.1"/>
    <property type="molecule type" value="Genomic_DNA"/>
</dbReference>
<comment type="caution">
    <text evidence="2">The sequence shown here is derived from an EMBL/GenBank/DDBJ whole genome shotgun (WGS) entry which is preliminary data.</text>
</comment>
<keyword evidence="1" id="KW-0732">Signal</keyword>
<feature type="signal peptide" evidence="1">
    <location>
        <begin position="1"/>
        <end position="19"/>
    </location>
</feature>
<dbReference type="RefSeq" id="WP_144333560.1">
    <property type="nucleotide sequence ID" value="NZ_VLPL01000006.1"/>
</dbReference>
<dbReference type="AlphaFoldDB" id="A0A556MPP5"/>
<sequence length="138" mass="15794">MKSLLIGFFQLLCVLQVFGVNQLNAHPSEPANSAFNFHYHHSEHTKFIVKHHKSSATIDSNSSIPVEDTELIFENIEEEAEDFSSEKHLYNNLFFAGIPVDQSLDYLYGNAKNSAIFCEQLSFITANKRHVVFQVFRI</sequence>
<evidence type="ECO:0000256" key="1">
    <source>
        <dbReference type="SAM" id="SignalP"/>
    </source>
</evidence>
<reference evidence="2 3" key="1">
    <citation type="submission" date="2019-07" db="EMBL/GenBank/DDBJ databases">
        <authorList>
            <person name="Huq M.A."/>
        </authorList>
    </citation>
    <scope>NUCLEOTIDE SEQUENCE [LARGE SCALE GENOMIC DNA]</scope>
    <source>
        <strain evidence="2 3">MAH-3</strain>
    </source>
</reference>
<evidence type="ECO:0000313" key="3">
    <source>
        <dbReference type="Proteomes" id="UP000316008"/>
    </source>
</evidence>
<proteinExistence type="predicted"/>
<feature type="chain" id="PRO_5022195007" evidence="1">
    <location>
        <begin position="20"/>
        <end position="138"/>
    </location>
</feature>
<protein>
    <submittedName>
        <fullName evidence="2">Uncharacterized protein</fullName>
    </submittedName>
</protein>